<dbReference type="SUPFAM" id="SSF53448">
    <property type="entry name" value="Nucleotide-diphospho-sugar transferases"/>
    <property type="match status" value="1"/>
</dbReference>
<dbReference type="PANTHER" id="PTHR43646:SF2">
    <property type="entry name" value="GLYCOSYLTRANSFERASE 2-LIKE DOMAIN-CONTAINING PROTEIN"/>
    <property type="match status" value="1"/>
</dbReference>
<comment type="caution">
    <text evidence="7">The sequence shown here is derived from an EMBL/GenBank/DDBJ whole genome shotgun (WGS) entry which is preliminary data.</text>
</comment>
<sequence length="246" mass="27173">MHEESAWAPEHPAVSIIIPVLREAEGANALVEHVLALSPAGTAEILMVDGSENGDTIKALRHKEIKTLLAPRGRARQMNAAAQAASGDILLFLHADTRLPQDALSLVTQAATDGCVGGAFTLRFDTDSPGMRLIAAVANLRSQLTRAPYGDQAQFFLRDYFLAIGGFRDMPLMEDLEIMTRIRRRADRIRILDAAVTTSARRWREEGLLRCTLRNWALRLAYHAGISAHRLAAFYSFGRTTTEKRP</sequence>
<evidence type="ECO:0000256" key="1">
    <source>
        <dbReference type="ARBA" id="ARBA00004236"/>
    </source>
</evidence>
<feature type="domain" description="Glycosyltransferase 2-like" evidence="6">
    <location>
        <begin position="15"/>
        <end position="136"/>
    </location>
</feature>
<dbReference type="Gene3D" id="3.90.550.10">
    <property type="entry name" value="Spore Coat Polysaccharide Biosynthesis Protein SpsA, Chain A"/>
    <property type="match status" value="1"/>
</dbReference>
<dbReference type="PANTHER" id="PTHR43646">
    <property type="entry name" value="GLYCOSYLTRANSFERASE"/>
    <property type="match status" value="1"/>
</dbReference>
<evidence type="ECO:0000259" key="6">
    <source>
        <dbReference type="Pfam" id="PF00535"/>
    </source>
</evidence>
<proteinExistence type="predicted"/>
<protein>
    <submittedName>
        <fullName evidence="7">RSAM/selenodomain-associated transferase 2</fullName>
    </submittedName>
</protein>
<accession>A0A846QHD1</accession>
<evidence type="ECO:0000256" key="5">
    <source>
        <dbReference type="ARBA" id="ARBA00023136"/>
    </source>
</evidence>
<dbReference type="AlphaFoldDB" id="A0A846QHD1"/>
<organism evidence="7 8">
    <name type="scientific">Desulfobaculum xiamenense</name>
    <dbReference type="NCBI Taxonomy" id="995050"/>
    <lineage>
        <taxon>Bacteria</taxon>
        <taxon>Pseudomonadati</taxon>
        <taxon>Thermodesulfobacteriota</taxon>
        <taxon>Desulfovibrionia</taxon>
        <taxon>Desulfovibrionales</taxon>
        <taxon>Desulfovibrionaceae</taxon>
        <taxon>Desulfobaculum</taxon>
    </lineage>
</organism>
<dbReference type="EMBL" id="JAATJA010000002">
    <property type="protein sequence ID" value="NJB68236.1"/>
    <property type="molecule type" value="Genomic_DNA"/>
</dbReference>
<evidence type="ECO:0000256" key="3">
    <source>
        <dbReference type="ARBA" id="ARBA00022676"/>
    </source>
</evidence>
<dbReference type="InterPro" id="IPR026461">
    <property type="entry name" value="Trfase_2_rSAM/seldom_assoc"/>
</dbReference>
<evidence type="ECO:0000256" key="2">
    <source>
        <dbReference type="ARBA" id="ARBA00022475"/>
    </source>
</evidence>
<dbReference type="Proteomes" id="UP000580856">
    <property type="component" value="Unassembled WGS sequence"/>
</dbReference>
<evidence type="ECO:0000313" key="8">
    <source>
        <dbReference type="Proteomes" id="UP000580856"/>
    </source>
</evidence>
<evidence type="ECO:0000256" key="4">
    <source>
        <dbReference type="ARBA" id="ARBA00022679"/>
    </source>
</evidence>
<keyword evidence="3" id="KW-0328">Glycosyltransferase</keyword>
<dbReference type="InterPro" id="IPR029044">
    <property type="entry name" value="Nucleotide-diphossugar_trans"/>
</dbReference>
<dbReference type="Pfam" id="PF00535">
    <property type="entry name" value="Glycos_transf_2"/>
    <property type="match status" value="1"/>
</dbReference>
<dbReference type="InterPro" id="IPR001173">
    <property type="entry name" value="Glyco_trans_2-like"/>
</dbReference>
<dbReference type="CDD" id="cd02522">
    <property type="entry name" value="GT_2_like_a"/>
    <property type="match status" value="1"/>
</dbReference>
<dbReference type="GO" id="GO:0005886">
    <property type="term" value="C:plasma membrane"/>
    <property type="evidence" value="ECO:0007669"/>
    <property type="project" value="UniProtKB-SubCell"/>
</dbReference>
<name>A0A846QHD1_9BACT</name>
<evidence type="ECO:0000313" key="7">
    <source>
        <dbReference type="EMBL" id="NJB68236.1"/>
    </source>
</evidence>
<keyword evidence="2" id="KW-1003">Cell membrane</keyword>
<keyword evidence="8" id="KW-1185">Reference proteome</keyword>
<dbReference type="NCBIfam" id="TIGR04283">
    <property type="entry name" value="glyco_like_mftF"/>
    <property type="match status" value="1"/>
</dbReference>
<comment type="subcellular location">
    <subcellularLocation>
        <location evidence="1">Cell membrane</location>
    </subcellularLocation>
</comment>
<gene>
    <name evidence="7" type="ORF">GGQ74_001909</name>
</gene>
<dbReference type="GO" id="GO:0016757">
    <property type="term" value="F:glycosyltransferase activity"/>
    <property type="evidence" value="ECO:0007669"/>
    <property type="project" value="UniProtKB-KW"/>
</dbReference>
<dbReference type="RefSeq" id="WP_167941319.1">
    <property type="nucleotide sequence ID" value="NZ_JAATJA010000002.1"/>
</dbReference>
<keyword evidence="4 7" id="KW-0808">Transferase</keyword>
<keyword evidence="5" id="KW-0472">Membrane</keyword>
<reference evidence="7 8" key="1">
    <citation type="submission" date="2020-03" db="EMBL/GenBank/DDBJ databases">
        <title>Genomic Encyclopedia of Type Strains, Phase IV (KMG-IV): sequencing the most valuable type-strain genomes for metagenomic binning, comparative biology and taxonomic classification.</title>
        <authorList>
            <person name="Goeker M."/>
        </authorList>
    </citation>
    <scope>NUCLEOTIDE SEQUENCE [LARGE SCALE GENOMIC DNA]</scope>
    <source>
        <strain evidence="7 8">DSM 24233</strain>
    </source>
</reference>